<dbReference type="InterPro" id="IPR012337">
    <property type="entry name" value="RNaseH-like_sf"/>
</dbReference>
<dbReference type="EMBL" id="BSYR01000020">
    <property type="protein sequence ID" value="GMI85549.1"/>
    <property type="molecule type" value="Genomic_DNA"/>
</dbReference>
<organism evidence="3 4">
    <name type="scientific">Hibiscus trionum</name>
    <name type="common">Flower of an hour</name>
    <dbReference type="NCBI Taxonomy" id="183268"/>
    <lineage>
        <taxon>Eukaryota</taxon>
        <taxon>Viridiplantae</taxon>
        <taxon>Streptophyta</taxon>
        <taxon>Embryophyta</taxon>
        <taxon>Tracheophyta</taxon>
        <taxon>Spermatophyta</taxon>
        <taxon>Magnoliopsida</taxon>
        <taxon>eudicotyledons</taxon>
        <taxon>Gunneridae</taxon>
        <taxon>Pentapetalae</taxon>
        <taxon>rosids</taxon>
        <taxon>malvids</taxon>
        <taxon>Malvales</taxon>
        <taxon>Malvaceae</taxon>
        <taxon>Malvoideae</taxon>
        <taxon>Hibiscus</taxon>
    </lineage>
</organism>
<dbReference type="PANTHER" id="PTHR23272">
    <property type="entry name" value="BED FINGER-RELATED"/>
    <property type="match status" value="1"/>
</dbReference>
<evidence type="ECO:0000259" key="2">
    <source>
        <dbReference type="Pfam" id="PF14372"/>
    </source>
</evidence>
<dbReference type="PANTHER" id="PTHR23272:SF182">
    <property type="entry name" value="OS09G0381850 PROTEIN"/>
    <property type="match status" value="1"/>
</dbReference>
<dbReference type="Proteomes" id="UP001165190">
    <property type="component" value="Unassembled WGS sequence"/>
</dbReference>
<dbReference type="GO" id="GO:0003677">
    <property type="term" value="F:DNA binding"/>
    <property type="evidence" value="ECO:0007669"/>
    <property type="project" value="InterPro"/>
</dbReference>
<reference evidence="3" key="1">
    <citation type="submission" date="2023-05" db="EMBL/GenBank/DDBJ databases">
        <title>Genome and transcriptome analyses reveal genes involved in the formation of fine ridges on petal epidermal cells in Hibiscus trionum.</title>
        <authorList>
            <person name="Koshimizu S."/>
            <person name="Masuda S."/>
            <person name="Ishii T."/>
            <person name="Shirasu K."/>
            <person name="Hoshino A."/>
            <person name="Arita M."/>
        </authorList>
    </citation>
    <scope>NUCLEOTIDE SEQUENCE</scope>
    <source>
        <strain evidence="3">Hamamatsu line</strain>
    </source>
</reference>
<dbReference type="AlphaFoldDB" id="A0A9W7M2F3"/>
<proteinExistence type="predicted"/>
<dbReference type="Pfam" id="PF14372">
    <property type="entry name" value="hAT-like_RNase-H"/>
    <property type="match status" value="1"/>
</dbReference>
<keyword evidence="4" id="KW-1185">Reference proteome</keyword>
<name>A0A9W7M2F3_HIBTR</name>
<evidence type="ECO:0000313" key="4">
    <source>
        <dbReference type="Proteomes" id="UP001165190"/>
    </source>
</evidence>
<comment type="caution">
    <text evidence="3">The sequence shown here is derived from an EMBL/GenBank/DDBJ whole genome shotgun (WGS) entry which is preliminary data.</text>
</comment>
<dbReference type="SUPFAM" id="SSF53098">
    <property type="entry name" value="Ribonuclease H-like"/>
    <property type="match status" value="1"/>
</dbReference>
<evidence type="ECO:0000313" key="3">
    <source>
        <dbReference type="EMBL" id="GMI85549.1"/>
    </source>
</evidence>
<dbReference type="InterPro" id="IPR025525">
    <property type="entry name" value="hAT-like_transposase_RNase-H"/>
</dbReference>
<evidence type="ECO:0000256" key="1">
    <source>
        <dbReference type="SAM" id="MobiDB-lite"/>
    </source>
</evidence>
<protein>
    <recommendedName>
        <fullName evidence="2">hAT-like transposase RNase-H fold domain-containing protein</fullName>
    </recommendedName>
</protein>
<gene>
    <name evidence="3" type="ORF">HRI_002224300</name>
</gene>
<sequence>MSTGQQSSSTPIGGSGVEKLLVNDDDVIIEEEECNLEASNPVLDTNTKEAEVENPFQAFKKPRRSKVWDDFLEPELINKQWKVRCKYCSEYPTANLFLGEVQRIKVLLDAKSESLDDFVRSMVENMKERFNKYWGECNLLMAIGSVMDPRLKMRAIEIAFPKMFPSHLVKENIGKVKDIMCQLFDEYVRRHSSSCNVEESGECAFPTDGHGDVTSSGLSELLQDVFSGETFVPRVKSELESYLDEGSYHGLKRKNKNDDKQPKEIIIPIPSKELTS</sequence>
<feature type="domain" description="hAT-like transposase RNase-H fold" evidence="2">
    <location>
        <begin position="89"/>
        <end position="187"/>
    </location>
</feature>
<feature type="region of interest" description="Disordered" evidence="1">
    <location>
        <begin position="250"/>
        <end position="276"/>
    </location>
</feature>
<accession>A0A9W7M2F3</accession>
<dbReference type="OrthoDB" id="1000366at2759"/>